<dbReference type="Gene3D" id="1.10.3230.30">
    <property type="entry name" value="Phage gp6-like head-tail connector protein"/>
    <property type="match status" value="1"/>
</dbReference>
<dbReference type="Pfam" id="PF05135">
    <property type="entry name" value="Phage_connect_1"/>
    <property type="match status" value="1"/>
</dbReference>
<sequence>MIVGSVELRQHLRVDAGDEDQLLELLAFAAEQQVSSWIDRPLYSRETDLPVATAPGYHPNQIVATEAIKAAILMMAARLYMNREGTGDGMEDASLPMSVRALLAPYRFFGCPPRAPELPVVPEVPDENL</sequence>
<dbReference type="EMBL" id="CP117466">
    <property type="protein sequence ID" value="WDA11411.1"/>
    <property type="molecule type" value="Genomic_DNA"/>
</dbReference>
<evidence type="ECO:0000313" key="2">
    <source>
        <dbReference type="Proteomes" id="UP001216899"/>
    </source>
</evidence>
<gene>
    <name evidence="1" type="ORF">PRL19_08765</name>
</gene>
<dbReference type="CDD" id="cd08054">
    <property type="entry name" value="gp6"/>
    <property type="match status" value="1"/>
</dbReference>
<dbReference type="RefSeq" id="WP_273742667.1">
    <property type="nucleotide sequence ID" value="NZ_CP117466.1"/>
</dbReference>
<dbReference type="Proteomes" id="UP001216899">
    <property type="component" value="Chromosome"/>
</dbReference>
<keyword evidence="2" id="KW-1185">Reference proteome</keyword>
<name>A0ABY7UPR1_9RHOB</name>
<reference evidence="1 2" key="1">
    <citation type="submission" date="2023-02" db="EMBL/GenBank/DDBJ databases">
        <title>Whole genome sequenc of Paracoccus marcusii MBLB0836.</title>
        <authorList>
            <person name="Seo M.-J."/>
            <person name="Cho E.-S."/>
            <person name="Hwang C.Y."/>
        </authorList>
    </citation>
    <scope>NUCLEOTIDE SEQUENCE [LARGE SCALE GENOMIC DNA]</scope>
    <source>
        <strain evidence="1 2">MBLB0836</strain>
    </source>
</reference>
<accession>A0ABY7UPR1</accession>
<organism evidence="1 2">
    <name type="scientific">Paracoccus marcusii</name>
    <dbReference type="NCBI Taxonomy" id="59779"/>
    <lineage>
        <taxon>Bacteria</taxon>
        <taxon>Pseudomonadati</taxon>
        <taxon>Pseudomonadota</taxon>
        <taxon>Alphaproteobacteria</taxon>
        <taxon>Rhodobacterales</taxon>
        <taxon>Paracoccaceae</taxon>
        <taxon>Paracoccus</taxon>
    </lineage>
</organism>
<dbReference type="InterPro" id="IPR021146">
    <property type="entry name" value="Phage_gp6-like_head-tail"/>
</dbReference>
<protein>
    <submittedName>
        <fullName evidence="1">Head-tail connector protein</fullName>
    </submittedName>
</protein>
<evidence type="ECO:0000313" key="1">
    <source>
        <dbReference type="EMBL" id="WDA11411.1"/>
    </source>
</evidence>
<dbReference type="InterPro" id="IPR006450">
    <property type="entry name" value="Phage_HK97_gp6-like"/>
</dbReference>
<proteinExistence type="predicted"/>
<dbReference type="NCBIfam" id="TIGR01560">
    <property type="entry name" value="put_DNA_pack"/>
    <property type="match status" value="1"/>
</dbReference>